<evidence type="ECO:0000256" key="1">
    <source>
        <dbReference type="ARBA" id="ARBA00007987"/>
    </source>
</evidence>
<comment type="similarity">
    <text evidence="1">Belongs to the RBM8A family.</text>
</comment>
<evidence type="ECO:0000313" key="5">
    <source>
        <dbReference type="Proteomes" id="UP000281553"/>
    </source>
</evidence>
<dbReference type="GO" id="GO:0003723">
    <property type="term" value="F:RNA binding"/>
    <property type="evidence" value="ECO:0007669"/>
    <property type="project" value="InterPro"/>
</dbReference>
<dbReference type="InterPro" id="IPR035979">
    <property type="entry name" value="RBD_domain_sf"/>
</dbReference>
<sequence length="138" mass="16043">MKIKEKATKRKGRGFTTDTVPRSQQDEEFETIQQDDNEAANGPQRSIEGWIVFLRNVHEEATEDDIRDKFCEYGDIKNVHLNLDRRTGYLKLNGQAIQVDWAFVKGGSNPRRETGGGGRRHRKVRSRSRSRSRDRARR</sequence>
<dbReference type="GO" id="GO:0005737">
    <property type="term" value="C:cytoplasm"/>
    <property type="evidence" value="ECO:0007669"/>
    <property type="project" value="InterPro"/>
</dbReference>
<protein>
    <recommendedName>
        <fullName evidence="3">RRM domain-containing protein</fullName>
    </recommendedName>
</protein>
<dbReference type="PANTHER" id="PTHR45894">
    <property type="entry name" value="RNA-BINDING PROTEIN 8A"/>
    <property type="match status" value="1"/>
</dbReference>
<feature type="region of interest" description="Disordered" evidence="2">
    <location>
        <begin position="1"/>
        <end position="45"/>
    </location>
</feature>
<dbReference type="Pfam" id="PF00076">
    <property type="entry name" value="RRM_1"/>
    <property type="match status" value="1"/>
</dbReference>
<dbReference type="Gene3D" id="3.30.70.330">
    <property type="match status" value="1"/>
</dbReference>
<dbReference type="Proteomes" id="UP000281553">
    <property type="component" value="Unassembled WGS sequence"/>
</dbReference>
<keyword evidence="5" id="KW-1185">Reference proteome</keyword>
<evidence type="ECO:0000313" key="4">
    <source>
        <dbReference type="EMBL" id="VDN23606.1"/>
    </source>
</evidence>
<dbReference type="InterPro" id="IPR000504">
    <property type="entry name" value="RRM_dom"/>
</dbReference>
<dbReference type="EMBL" id="UYRU01073580">
    <property type="protein sequence ID" value="VDN23606.1"/>
    <property type="molecule type" value="Genomic_DNA"/>
</dbReference>
<feature type="compositionally biased region" description="Acidic residues" evidence="2">
    <location>
        <begin position="26"/>
        <end position="38"/>
    </location>
</feature>
<dbReference type="SUPFAM" id="SSF54928">
    <property type="entry name" value="RNA-binding domain, RBD"/>
    <property type="match status" value="1"/>
</dbReference>
<reference evidence="4 5" key="1">
    <citation type="submission" date="2018-11" db="EMBL/GenBank/DDBJ databases">
        <authorList>
            <consortium name="Pathogen Informatics"/>
        </authorList>
    </citation>
    <scope>NUCLEOTIDE SEQUENCE [LARGE SCALE GENOMIC DNA]</scope>
</reference>
<dbReference type="InterPro" id="IPR012677">
    <property type="entry name" value="Nucleotide-bd_a/b_plait_sf"/>
</dbReference>
<dbReference type="GO" id="GO:0006396">
    <property type="term" value="P:RNA processing"/>
    <property type="evidence" value="ECO:0007669"/>
    <property type="project" value="InterPro"/>
</dbReference>
<organism evidence="4 5">
    <name type="scientific">Dibothriocephalus latus</name>
    <name type="common">Fish tapeworm</name>
    <name type="synonym">Diphyllobothrium latum</name>
    <dbReference type="NCBI Taxonomy" id="60516"/>
    <lineage>
        <taxon>Eukaryota</taxon>
        <taxon>Metazoa</taxon>
        <taxon>Spiralia</taxon>
        <taxon>Lophotrochozoa</taxon>
        <taxon>Platyhelminthes</taxon>
        <taxon>Cestoda</taxon>
        <taxon>Eucestoda</taxon>
        <taxon>Diphyllobothriidea</taxon>
        <taxon>Diphyllobothriidae</taxon>
        <taxon>Dibothriocephalus</taxon>
    </lineage>
</organism>
<feature type="domain" description="RRM" evidence="3">
    <location>
        <begin position="52"/>
        <end position="89"/>
    </location>
</feature>
<accession>A0A3P7PZN3</accession>
<dbReference type="InterPro" id="IPR008111">
    <property type="entry name" value="RNA-bd_8"/>
</dbReference>
<name>A0A3P7PZN3_DIBLA</name>
<evidence type="ECO:0000256" key="2">
    <source>
        <dbReference type="SAM" id="MobiDB-lite"/>
    </source>
</evidence>
<dbReference type="OrthoDB" id="15688at2759"/>
<proteinExistence type="inferred from homology"/>
<dbReference type="AlphaFoldDB" id="A0A3P7PZN3"/>
<feature type="compositionally biased region" description="Basic residues" evidence="2">
    <location>
        <begin position="118"/>
        <end position="138"/>
    </location>
</feature>
<feature type="region of interest" description="Disordered" evidence="2">
    <location>
        <begin position="104"/>
        <end position="138"/>
    </location>
</feature>
<dbReference type="PRINTS" id="PR01738">
    <property type="entry name" value="RNABINDINGM8"/>
</dbReference>
<dbReference type="GO" id="GO:0005634">
    <property type="term" value="C:nucleus"/>
    <property type="evidence" value="ECO:0007669"/>
    <property type="project" value="InterPro"/>
</dbReference>
<evidence type="ECO:0000259" key="3">
    <source>
        <dbReference type="Pfam" id="PF00076"/>
    </source>
</evidence>
<gene>
    <name evidence="4" type="ORF">DILT_LOCUS14285</name>
</gene>